<dbReference type="Pfam" id="PF13416">
    <property type="entry name" value="SBP_bac_8"/>
    <property type="match status" value="1"/>
</dbReference>
<evidence type="ECO:0000256" key="1">
    <source>
        <dbReference type="ARBA" id="ARBA00004418"/>
    </source>
</evidence>
<keyword evidence="3" id="KW-0732">Signal</keyword>
<dbReference type="Gene3D" id="3.40.190.10">
    <property type="entry name" value="Periplasmic binding protein-like II"/>
    <property type="match status" value="2"/>
</dbReference>
<evidence type="ECO:0000256" key="4">
    <source>
        <dbReference type="ARBA" id="ARBA00022764"/>
    </source>
</evidence>
<comment type="subcellular location">
    <subcellularLocation>
        <location evidence="1">Periplasm</location>
    </subcellularLocation>
</comment>
<keyword evidence="2" id="KW-0813">Transport</keyword>
<organism evidence="5 6">
    <name type="scientific">Actinoalloteichus caeruleus DSM 43889</name>
    <dbReference type="NCBI Taxonomy" id="1120930"/>
    <lineage>
        <taxon>Bacteria</taxon>
        <taxon>Bacillati</taxon>
        <taxon>Actinomycetota</taxon>
        <taxon>Actinomycetes</taxon>
        <taxon>Pseudonocardiales</taxon>
        <taxon>Pseudonocardiaceae</taxon>
        <taxon>Actinoalloteichus</taxon>
        <taxon>Actinoalloteichus cyanogriseus</taxon>
    </lineage>
</organism>
<dbReference type="RefSeq" id="WP_026419927.1">
    <property type="nucleotide sequence ID" value="NZ_AUBJ02000001.1"/>
</dbReference>
<comment type="caution">
    <text evidence="5">The sequence shown here is derived from an EMBL/GenBank/DDBJ whole genome shotgun (WGS) entry which is preliminary data.</text>
</comment>
<evidence type="ECO:0000313" key="6">
    <source>
        <dbReference type="Proteomes" id="UP000791080"/>
    </source>
</evidence>
<keyword evidence="6" id="KW-1185">Reference proteome</keyword>
<protein>
    <submittedName>
        <fullName evidence="5">Spermidine/putrescine transport system substrate-binding protein</fullName>
    </submittedName>
</protein>
<dbReference type="InterPro" id="IPR006059">
    <property type="entry name" value="SBP"/>
</dbReference>
<name>A0ABT1JPB7_ACTCY</name>
<dbReference type="InterPro" id="IPR001188">
    <property type="entry name" value="Sperm_putr-bd"/>
</dbReference>
<reference evidence="5 6" key="2">
    <citation type="submission" date="2022-06" db="EMBL/GenBank/DDBJ databases">
        <title>Genomic Encyclopedia of Type Strains, Phase I: the one thousand microbial genomes (KMG-I) project.</title>
        <authorList>
            <person name="Kyrpides N."/>
        </authorList>
    </citation>
    <scope>NUCLEOTIDE SEQUENCE [LARGE SCALE GENOMIC DNA]</scope>
    <source>
        <strain evidence="5 6">DSM 43889</strain>
    </source>
</reference>
<dbReference type="Proteomes" id="UP000791080">
    <property type="component" value="Unassembled WGS sequence"/>
</dbReference>
<reference evidence="5 6" key="1">
    <citation type="submission" date="2013-07" db="EMBL/GenBank/DDBJ databases">
        <authorList>
            <consortium name="DOE Joint Genome Institute"/>
            <person name="Reeve W."/>
            <person name="Huntemann M."/>
            <person name="Han J."/>
            <person name="Chen A."/>
            <person name="Kyrpides N."/>
            <person name="Mavromatis K."/>
            <person name="Markowitz V."/>
            <person name="Palaniappan K."/>
            <person name="Ivanova N."/>
            <person name="Schaumberg A."/>
            <person name="Pati A."/>
            <person name="Liolios K."/>
            <person name="Nordberg H.P."/>
            <person name="Cantor M.N."/>
            <person name="Hua S.X."/>
            <person name="Woyke T."/>
        </authorList>
    </citation>
    <scope>NUCLEOTIDE SEQUENCE [LARGE SCALE GENOMIC DNA]</scope>
    <source>
        <strain evidence="5 6">DSM 43889</strain>
    </source>
</reference>
<dbReference type="PANTHER" id="PTHR30222">
    <property type="entry name" value="SPERMIDINE/PUTRESCINE-BINDING PERIPLASMIC PROTEIN"/>
    <property type="match status" value="1"/>
</dbReference>
<evidence type="ECO:0000313" key="5">
    <source>
        <dbReference type="EMBL" id="MCP2334372.1"/>
    </source>
</evidence>
<evidence type="ECO:0000256" key="3">
    <source>
        <dbReference type="ARBA" id="ARBA00022729"/>
    </source>
</evidence>
<keyword evidence="4" id="KW-0574">Periplasm</keyword>
<dbReference type="PANTHER" id="PTHR30222:SF17">
    <property type="entry name" value="SPERMIDINE_PUTRESCINE-BINDING PERIPLASMIC PROTEIN"/>
    <property type="match status" value="1"/>
</dbReference>
<gene>
    <name evidence="5" type="ORF">G443_004642</name>
</gene>
<dbReference type="PRINTS" id="PR00909">
    <property type="entry name" value="SPERMDNBNDNG"/>
</dbReference>
<sequence>MADRDAVRIARLWDGRERPVTRRAMLRSTAFFALAAHGAAGCAISEPVEPRRTDPRATRAVNEVEEPVLNFFNWTDYVDEDTIPGFEDETGISVTYDNFSSNDELEAKLAAGGSGYDLIVPSDNFLRRFLRSDLLNPLDHDLIPNLDNLDRRFREAEYDPDNRYSVPWAWGTTGLAFSRQALGGADVTSLDAFRLAAARGRSALLDEARDAMALGLLGAGHDPNTTDPGELEDAVEYLLDLKGVLGQITSDVIEPLASGQAPLAQAWSGDVFQAMETNPELDFVIPEEGGLSWVDLLCVPRSAPHAANAHRFIDHILRPEVGGRLANAIQYGSPNAAARPFVDAELLADERIYPSPEALARVPFTRDLGPEVEGRYADAWTRVKTG</sequence>
<evidence type="ECO:0000256" key="2">
    <source>
        <dbReference type="ARBA" id="ARBA00022448"/>
    </source>
</evidence>
<dbReference type="PIRSF" id="PIRSF019574">
    <property type="entry name" value="Periplasmic_polyamine_BP"/>
    <property type="match status" value="1"/>
</dbReference>
<accession>A0ABT1JPB7</accession>
<proteinExistence type="predicted"/>
<dbReference type="CDD" id="cd13590">
    <property type="entry name" value="PBP2_PotD_PotF_like"/>
    <property type="match status" value="1"/>
</dbReference>
<dbReference type="EMBL" id="AUBJ02000001">
    <property type="protein sequence ID" value="MCP2334372.1"/>
    <property type="molecule type" value="Genomic_DNA"/>
</dbReference>
<dbReference type="SUPFAM" id="SSF53850">
    <property type="entry name" value="Periplasmic binding protein-like II"/>
    <property type="match status" value="1"/>
</dbReference>